<dbReference type="KEGG" id="marp:QYS47_33200"/>
<dbReference type="RefSeq" id="WP_322346539.1">
    <property type="nucleotide sequence ID" value="NZ_CP129968.2"/>
</dbReference>
<sequence length="550" mass="63117">MKLLRFAQNLLIEAIKSKCMNFQRIIILSFLLILSIGVKAQRNGVRYGSKGYSETINKGKDSFTRLVEKVWFEIKKENIYIKGDSALYYDKQGIMIVFGDVTITKNDSIDITSKRLNYYVTENKAELRNNVVYDDGDMRMTTNYLDYYMNSEDGHFFNGGKLVDGETTLIAEEGYVVNAEDLIKFYEDVDLTNPEYQLLTDTLFYHRTTKIATTYGPTKTIMKNGEVVDADKGGKFYTDKKNAQYTAGKITTESYEIFGDNLFFDDLRQESRAQGNVKVISEENNIIILGNEAATKKEEGITKIWGNPVLKQAVENDTLYLSADTLISIDSEYDSLSRLLAFNNVKIFKSDMQGVSDSMAYMLEDSMIFFYKDPILWSEGNQIVADTISMEIKNGKMDKLNMRNKAFTINQDTVSNFNQIKGRNMTAYLKNDEMDKILVEGNGESIYFAVDENTLELIGMNKVLCSSMKIQFLNGEMNDITFYKDPEGRFIPPHEIEEPETRLKDFKWHIEKKPTKIEVLGKHAYKEQILENDKAVLPDDVKLETENKRP</sequence>
<dbReference type="AlphaFoldDB" id="A0AA51X515"/>
<proteinExistence type="predicted"/>
<gene>
    <name evidence="2" type="ORF">QYS47_33200</name>
</gene>
<reference evidence="2" key="1">
    <citation type="submission" date="2023-08" db="EMBL/GenBank/DDBJ databases">
        <title>Comparative genomics and taxonomic characterization of three novel marine species of genus Marivirga.</title>
        <authorList>
            <person name="Muhammad N."/>
            <person name="Kim S.-G."/>
        </authorList>
    </citation>
    <scope>NUCLEOTIDE SEQUENCE</scope>
    <source>
        <strain evidence="2">BKB1-2</strain>
    </source>
</reference>
<accession>A0AA51X515</accession>
<evidence type="ECO:0000313" key="2">
    <source>
        <dbReference type="EMBL" id="WNB17193.1"/>
    </source>
</evidence>
<protein>
    <submittedName>
        <fullName evidence="2">OstA-like protein</fullName>
    </submittedName>
</protein>
<dbReference type="Gene3D" id="2.60.450.10">
    <property type="entry name" value="Lipopolysaccharide (LPS) transport protein A like domain"/>
    <property type="match status" value="2"/>
</dbReference>
<evidence type="ECO:0000259" key="1">
    <source>
        <dbReference type="Pfam" id="PF13100"/>
    </source>
</evidence>
<organism evidence="2">
    <name type="scientific">Marivirga arenosa</name>
    <dbReference type="NCBI Taxonomy" id="3059076"/>
    <lineage>
        <taxon>Bacteria</taxon>
        <taxon>Pseudomonadati</taxon>
        <taxon>Bacteroidota</taxon>
        <taxon>Cytophagia</taxon>
        <taxon>Cytophagales</taxon>
        <taxon>Marivirgaceae</taxon>
        <taxon>Marivirga</taxon>
    </lineage>
</organism>
<dbReference type="EMBL" id="CP129968">
    <property type="protein sequence ID" value="WNB17193.1"/>
    <property type="molecule type" value="Genomic_DNA"/>
</dbReference>
<dbReference type="InterPro" id="IPR005653">
    <property type="entry name" value="OstA-like_N"/>
</dbReference>
<feature type="domain" description="Organic solvent tolerance-like N-terminal" evidence="1">
    <location>
        <begin position="57"/>
        <end position="201"/>
    </location>
</feature>
<dbReference type="Proteomes" id="UP001232019">
    <property type="component" value="Chromosome"/>
</dbReference>
<dbReference type="Pfam" id="PF13100">
    <property type="entry name" value="OstA_2"/>
    <property type="match status" value="1"/>
</dbReference>
<name>A0AA51X515_9BACT</name>